<protein>
    <submittedName>
        <fullName evidence="2">Uncharacterized protein</fullName>
    </submittedName>
</protein>
<comment type="caution">
    <text evidence="2">The sequence shown here is derived from an EMBL/GenBank/DDBJ whole genome shotgun (WGS) entry which is preliminary data.</text>
</comment>
<dbReference type="Proteomes" id="UP000735874">
    <property type="component" value="Unassembled WGS sequence"/>
</dbReference>
<gene>
    <name evidence="1" type="ORF">PC113_g8376</name>
    <name evidence="2" type="ORF">PC117_g8636</name>
    <name evidence="3" type="ORF">PC129_g6388</name>
</gene>
<dbReference type="EMBL" id="RCMG01000195">
    <property type="protein sequence ID" value="KAG2860067.1"/>
    <property type="molecule type" value="Genomic_DNA"/>
</dbReference>
<dbReference type="EMBL" id="RCMK01000189">
    <property type="protein sequence ID" value="KAG2945204.1"/>
    <property type="molecule type" value="Genomic_DNA"/>
</dbReference>
<dbReference type="Proteomes" id="UP000760860">
    <property type="component" value="Unassembled WGS sequence"/>
</dbReference>
<organism evidence="2 4">
    <name type="scientific">Phytophthora cactorum</name>
    <dbReference type="NCBI Taxonomy" id="29920"/>
    <lineage>
        <taxon>Eukaryota</taxon>
        <taxon>Sar</taxon>
        <taxon>Stramenopiles</taxon>
        <taxon>Oomycota</taxon>
        <taxon>Peronosporomycetes</taxon>
        <taxon>Peronosporales</taxon>
        <taxon>Peronosporaceae</taxon>
        <taxon>Phytophthora</taxon>
    </lineage>
</organism>
<proteinExistence type="predicted"/>
<dbReference type="AlphaFoldDB" id="A0A8T1LE55"/>
<evidence type="ECO:0000313" key="3">
    <source>
        <dbReference type="EMBL" id="KAG3222934.1"/>
    </source>
</evidence>
<evidence type="ECO:0000313" key="1">
    <source>
        <dbReference type="EMBL" id="KAG2860067.1"/>
    </source>
</evidence>
<evidence type="ECO:0000313" key="2">
    <source>
        <dbReference type="EMBL" id="KAG2945204.1"/>
    </source>
</evidence>
<name>A0A8T1LE55_9STRA</name>
<dbReference type="Proteomes" id="UP000736787">
    <property type="component" value="Unassembled WGS sequence"/>
</dbReference>
<evidence type="ECO:0000313" key="4">
    <source>
        <dbReference type="Proteomes" id="UP000736787"/>
    </source>
</evidence>
<dbReference type="EMBL" id="RCMV01000163">
    <property type="protein sequence ID" value="KAG3222934.1"/>
    <property type="molecule type" value="Genomic_DNA"/>
</dbReference>
<sequence length="47" mass="5371">MAARDSDVLVVRPPVNGDTPAAIKVMARCFEKMRSSEWIDQFQFNSR</sequence>
<reference evidence="2" key="1">
    <citation type="submission" date="2018-10" db="EMBL/GenBank/DDBJ databases">
        <title>Effector identification in a new, highly contiguous assembly of the strawberry crown rot pathogen Phytophthora cactorum.</title>
        <authorList>
            <person name="Armitage A.D."/>
            <person name="Nellist C.F."/>
            <person name="Bates H."/>
            <person name="Vickerstaff R.J."/>
            <person name="Harrison R.J."/>
        </authorList>
    </citation>
    <scope>NUCLEOTIDE SEQUENCE</scope>
    <source>
        <strain evidence="1">15-7</strain>
        <strain evidence="2">4040</strain>
        <strain evidence="3">P421</strain>
    </source>
</reference>
<accession>A0A8T1LE55</accession>